<feature type="compositionally biased region" description="Acidic residues" evidence="5">
    <location>
        <begin position="460"/>
        <end position="472"/>
    </location>
</feature>
<dbReference type="RefSeq" id="XP_635661.1">
    <property type="nucleotide sequence ID" value="XM_630569.1"/>
</dbReference>
<gene>
    <name evidence="7" type="ORF">DDB_G0290575</name>
</gene>
<dbReference type="PaxDb" id="44689-DDB0238324"/>
<dbReference type="GO" id="GO:0005886">
    <property type="term" value="C:plasma membrane"/>
    <property type="evidence" value="ECO:0000318"/>
    <property type="project" value="GO_Central"/>
</dbReference>
<dbReference type="PANTHER" id="PTHR24206">
    <property type="entry name" value="OS06G0237300 PROTEIN"/>
    <property type="match status" value="1"/>
</dbReference>
<dbReference type="PROSITE" id="PS50023">
    <property type="entry name" value="LIM_DOMAIN_2"/>
    <property type="match status" value="3"/>
</dbReference>
<keyword evidence="3 4" id="KW-0440">LIM domain</keyword>
<dbReference type="InParanoid" id="Q54FV6"/>
<sequence length="472" mass="53309">MVNIGGTQEKCTACAKTVYLTEKIVVEDKEDKKTFHKLCLKCTHCKLTLSLGNYASLNGVFYCKPHFKQLFATKGNYDEGFGKSKHSEKWTPQATPTGTSSFIPVEESKSSEKKETPTTISSKFSGSTEKCNLCNKTVYLTEKIVVEDKEDKKVLHKQCLKCTHCSVVLNLGTYASMKGVFYCKPHFKQLFATKGNYDESFGNNKATDKWAPQTNTAPASFVPLEKTATTEKNTNQSSNPDIAKKFSTGSSEKCHDCQKSVYLTEKVVLEELENKRIFHKACLKCSKCSVILTLGTLVQLDGVIYCKPHFKELYATQGNLDGGFGKPKHSEKWENNPFPYLEKDSSYVPSVEKVESQMNNASSESDVDRFKNINNDDSDKPRRQQQPVSQPEEEQQQQEEEKVEEPISEEEEKVEEKVEEPVAEQEEEKVEEPVVAEEEKVEEPVTEEEKVEEPVVASEEPVEEETKAEEEN</sequence>
<dbReference type="CDD" id="cd09358">
    <property type="entry name" value="LIM_Mical_like"/>
    <property type="match status" value="2"/>
</dbReference>
<feature type="compositionally biased region" description="Acidic residues" evidence="5">
    <location>
        <begin position="391"/>
        <end position="413"/>
    </location>
</feature>
<dbReference type="VEuPathDB" id="AmoebaDB:DDB_G0290575"/>
<dbReference type="GO" id="GO:0015629">
    <property type="term" value="C:actin cytoskeleton"/>
    <property type="evidence" value="ECO:0000318"/>
    <property type="project" value="GO_Central"/>
</dbReference>
<feature type="domain" description="LIM zinc-binding" evidence="6">
    <location>
        <begin position="9"/>
        <end position="73"/>
    </location>
</feature>
<organism evidence="7 8">
    <name type="scientific">Dictyostelium discoideum</name>
    <name type="common">Social amoeba</name>
    <dbReference type="NCBI Taxonomy" id="44689"/>
    <lineage>
        <taxon>Eukaryota</taxon>
        <taxon>Amoebozoa</taxon>
        <taxon>Evosea</taxon>
        <taxon>Eumycetozoa</taxon>
        <taxon>Dictyostelia</taxon>
        <taxon>Dictyosteliales</taxon>
        <taxon>Dictyosteliaceae</taxon>
        <taxon>Dictyostelium</taxon>
    </lineage>
</organism>
<dbReference type="SUPFAM" id="SSF57716">
    <property type="entry name" value="Glucocorticoid receptor-like (DNA-binding domain)"/>
    <property type="match status" value="3"/>
</dbReference>
<dbReference type="GO" id="GO:0051015">
    <property type="term" value="F:actin filament binding"/>
    <property type="evidence" value="ECO:0000318"/>
    <property type="project" value="GO_Central"/>
</dbReference>
<dbReference type="Gene3D" id="2.10.110.10">
    <property type="entry name" value="Cysteine Rich Protein"/>
    <property type="match status" value="3"/>
</dbReference>
<feature type="region of interest" description="Disordered" evidence="5">
    <location>
        <begin position="85"/>
        <end position="121"/>
    </location>
</feature>
<evidence type="ECO:0000256" key="2">
    <source>
        <dbReference type="ARBA" id="ARBA00022833"/>
    </source>
</evidence>
<name>Q54FV6_DICDI</name>
<keyword evidence="1 4" id="KW-0479">Metal-binding</keyword>
<dbReference type="Pfam" id="PF00412">
    <property type="entry name" value="LIM"/>
    <property type="match status" value="3"/>
</dbReference>
<reference evidence="7 8" key="1">
    <citation type="journal article" date="2005" name="Nature">
        <title>The genome of the social amoeba Dictyostelium discoideum.</title>
        <authorList>
            <consortium name="The Dictyostelium discoideum Sequencing Consortium"/>
            <person name="Eichinger L."/>
            <person name="Pachebat J.A."/>
            <person name="Glockner G."/>
            <person name="Rajandream M.A."/>
            <person name="Sucgang R."/>
            <person name="Berriman M."/>
            <person name="Song J."/>
            <person name="Olsen R."/>
            <person name="Szafranski K."/>
            <person name="Xu Q."/>
            <person name="Tunggal B."/>
            <person name="Kummerfeld S."/>
            <person name="Madera M."/>
            <person name="Konfortov B.A."/>
            <person name="Rivero F."/>
            <person name="Bankier A.T."/>
            <person name="Lehmann R."/>
            <person name="Hamlin N."/>
            <person name="Davies R."/>
            <person name="Gaudet P."/>
            <person name="Fey P."/>
            <person name="Pilcher K."/>
            <person name="Chen G."/>
            <person name="Saunders D."/>
            <person name="Sodergren E."/>
            <person name="Davis P."/>
            <person name="Kerhornou A."/>
            <person name="Nie X."/>
            <person name="Hall N."/>
            <person name="Anjard C."/>
            <person name="Hemphill L."/>
            <person name="Bason N."/>
            <person name="Farbrother P."/>
            <person name="Desany B."/>
            <person name="Just E."/>
            <person name="Morio T."/>
            <person name="Rost R."/>
            <person name="Churcher C."/>
            <person name="Cooper J."/>
            <person name="Haydock S."/>
            <person name="van Driessche N."/>
            <person name="Cronin A."/>
            <person name="Goodhead I."/>
            <person name="Muzny D."/>
            <person name="Mourier T."/>
            <person name="Pain A."/>
            <person name="Lu M."/>
            <person name="Harper D."/>
            <person name="Lindsay R."/>
            <person name="Hauser H."/>
            <person name="James K."/>
            <person name="Quiles M."/>
            <person name="Madan Babu M."/>
            <person name="Saito T."/>
            <person name="Buchrieser C."/>
            <person name="Wardroper A."/>
            <person name="Felder M."/>
            <person name="Thangavelu M."/>
            <person name="Johnson D."/>
            <person name="Knights A."/>
            <person name="Loulseged H."/>
            <person name="Mungall K."/>
            <person name="Oliver K."/>
            <person name="Price C."/>
            <person name="Quail M.A."/>
            <person name="Urushihara H."/>
            <person name="Hernandez J."/>
            <person name="Rabbinowitsch E."/>
            <person name="Steffen D."/>
            <person name="Sanders M."/>
            <person name="Ma J."/>
            <person name="Kohara Y."/>
            <person name="Sharp S."/>
            <person name="Simmonds M."/>
            <person name="Spiegler S."/>
            <person name="Tivey A."/>
            <person name="Sugano S."/>
            <person name="White B."/>
            <person name="Walker D."/>
            <person name="Woodward J."/>
            <person name="Winckler T."/>
            <person name="Tanaka Y."/>
            <person name="Shaulsky G."/>
            <person name="Schleicher M."/>
            <person name="Weinstock G."/>
            <person name="Rosenthal A."/>
            <person name="Cox E.C."/>
            <person name="Chisholm R.L."/>
            <person name="Gibbs R."/>
            <person name="Loomis W.F."/>
            <person name="Platzer M."/>
            <person name="Kay R.R."/>
            <person name="Williams J."/>
            <person name="Dear P.H."/>
            <person name="Noegel A.A."/>
            <person name="Barrell B."/>
            <person name="Kuspa A."/>
        </authorList>
    </citation>
    <scope>NUCLEOTIDE SEQUENCE [LARGE SCALE GENOMIC DNA]</scope>
    <source>
        <strain evidence="7 8">AX4</strain>
    </source>
</reference>
<dbReference type="FunFam" id="2.10.110.10:FF:000122">
    <property type="entry name" value="LIM domain and actin-binding protein"/>
    <property type="match status" value="3"/>
</dbReference>
<dbReference type="EMBL" id="AAFI02000164">
    <property type="protein sequence ID" value="EAL62148.1"/>
    <property type="molecule type" value="Genomic_DNA"/>
</dbReference>
<dbReference type="KEGG" id="ddi:DDB_G0290575"/>
<comment type="caution">
    <text evidence="7">The sequence shown here is derived from an EMBL/GenBank/DDBJ whole genome shotgun (WGS) entry which is preliminary data.</text>
</comment>
<protein>
    <submittedName>
        <fullName evidence="7">LIM-type zinc finger-containing protein</fullName>
    </submittedName>
</protein>
<feature type="compositionally biased region" description="Basic and acidic residues" evidence="5">
    <location>
        <begin position="106"/>
        <end position="116"/>
    </location>
</feature>
<dbReference type="AlphaFoldDB" id="Q54FV6"/>
<evidence type="ECO:0000256" key="3">
    <source>
        <dbReference type="ARBA" id="ARBA00023038"/>
    </source>
</evidence>
<feature type="compositionally biased region" description="Acidic residues" evidence="5">
    <location>
        <begin position="421"/>
        <end position="451"/>
    </location>
</feature>
<proteinExistence type="predicted"/>
<dbReference type="OMA" id="VFYCKPH"/>
<feature type="region of interest" description="Disordered" evidence="5">
    <location>
        <begin position="351"/>
        <end position="472"/>
    </location>
</feature>
<keyword evidence="8" id="KW-1185">Reference proteome</keyword>
<evidence type="ECO:0000256" key="5">
    <source>
        <dbReference type="SAM" id="MobiDB-lite"/>
    </source>
</evidence>
<accession>Q54FV6</accession>
<dbReference type="Reactome" id="R-DDI-983231">
    <property type="pathway name" value="Factors involved in megakaryocyte development and platelet production"/>
</dbReference>
<dbReference type="GeneID" id="8627733"/>
<evidence type="ECO:0000313" key="8">
    <source>
        <dbReference type="Proteomes" id="UP000002195"/>
    </source>
</evidence>
<dbReference type="dictyBase" id="DDB_G0290575"/>
<dbReference type="GO" id="GO:0046872">
    <property type="term" value="F:metal ion binding"/>
    <property type="evidence" value="ECO:0007669"/>
    <property type="project" value="UniProtKB-KW"/>
</dbReference>
<evidence type="ECO:0000256" key="1">
    <source>
        <dbReference type="ARBA" id="ARBA00022723"/>
    </source>
</evidence>
<feature type="compositionally biased region" description="Polar residues" evidence="5">
    <location>
        <begin position="90"/>
        <end position="102"/>
    </location>
</feature>
<feature type="domain" description="LIM zinc-binding" evidence="6">
    <location>
        <begin position="252"/>
        <end position="316"/>
    </location>
</feature>
<evidence type="ECO:0000256" key="4">
    <source>
        <dbReference type="PROSITE-ProRule" id="PRU00125"/>
    </source>
</evidence>
<evidence type="ECO:0000313" key="7">
    <source>
        <dbReference type="EMBL" id="EAL62148.1"/>
    </source>
</evidence>
<keyword evidence="2 4" id="KW-0862">Zinc</keyword>
<dbReference type="Proteomes" id="UP000002195">
    <property type="component" value="Unassembled WGS sequence"/>
</dbReference>
<dbReference type="PROSITE" id="PS00478">
    <property type="entry name" value="LIM_DOMAIN_1"/>
    <property type="match status" value="2"/>
</dbReference>
<feature type="domain" description="LIM zinc-binding" evidence="6">
    <location>
        <begin position="129"/>
        <end position="193"/>
    </location>
</feature>
<dbReference type="HOGENOM" id="CLU_579296_0_0_1"/>
<dbReference type="SMART" id="SM00132">
    <property type="entry name" value="LIM"/>
    <property type="match status" value="3"/>
</dbReference>
<dbReference type="eggNOG" id="KOG1700">
    <property type="taxonomic scope" value="Eukaryota"/>
</dbReference>
<dbReference type="InterPro" id="IPR001781">
    <property type="entry name" value="Znf_LIM"/>
</dbReference>
<evidence type="ECO:0000259" key="6">
    <source>
        <dbReference type="PROSITE" id="PS50023"/>
    </source>
</evidence>
<dbReference type="GO" id="GO:0051017">
    <property type="term" value="P:actin filament bundle assembly"/>
    <property type="evidence" value="ECO:0000318"/>
    <property type="project" value="GO_Central"/>
</dbReference>
<dbReference type="STRING" id="44689.Q54FV6"/>